<organism evidence="1 2">
    <name type="scientific">Candidatus Kaiserbacteria bacterium CG10_big_fil_rev_8_21_14_0_10_44_10</name>
    <dbReference type="NCBI Taxonomy" id="1974606"/>
    <lineage>
        <taxon>Bacteria</taxon>
        <taxon>Candidatus Kaiseribacteriota</taxon>
    </lineage>
</organism>
<gene>
    <name evidence="1" type="ORF">COU14_02070</name>
</gene>
<dbReference type="AlphaFoldDB" id="A0A2H0UJ91"/>
<accession>A0A2H0UJ91</accession>
<dbReference type="EMBL" id="PFBG01000022">
    <property type="protein sequence ID" value="PIR85865.1"/>
    <property type="molecule type" value="Genomic_DNA"/>
</dbReference>
<evidence type="ECO:0000313" key="2">
    <source>
        <dbReference type="Proteomes" id="UP000229612"/>
    </source>
</evidence>
<protein>
    <submittedName>
        <fullName evidence="1">Uncharacterized protein</fullName>
    </submittedName>
</protein>
<evidence type="ECO:0000313" key="1">
    <source>
        <dbReference type="EMBL" id="PIR85865.1"/>
    </source>
</evidence>
<comment type="caution">
    <text evidence="1">The sequence shown here is derived from an EMBL/GenBank/DDBJ whole genome shotgun (WGS) entry which is preliminary data.</text>
</comment>
<sequence>MTHPFVKMFTTALKESTPMDNLVLKEAERLKAKGYRPEEIHAVLLKLHKGRIDDEEREVLQEAVEEFESYL</sequence>
<proteinExistence type="predicted"/>
<dbReference type="Proteomes" id="UP000229612">
    <property type="component" value="Unassembled WGS sequence"/>
</dbReference>
<reference evidence="2" key="1">
    <citation type="submission" date="2017-09" db="EMBL/GenBank/DDBJ databases">
        <title>Depth-based differentiation of microbial function through sediment-hosted aquifers and enrichment of novel symbionts in the deep terrestrial subsurface.</title>
        <authorList>
            <person name="Probst A.J."/>
            <person name="Ladd B."/>
            <person name="Jarett J.K."/>
            <person name="Geller-Mcgrath D.E."/>
            <person name="Sieber C.M.K."/>
            <person name="Emerson J.B."/>
            <person name="Anantharaman K."/>
            <person name="Thomas B.C."/>
            <person name="Malmstrom R."/>
            <person name="Stieglmeier M."/>
            <person name="Klingl A."/>
            <person name="Woyke T."/>
            <person name="Ryan C.M."/>
            <person name="Banfield J.F."/>
        </authorList>
    </citation>
    <scope>NUCLEOTIDE SEQUENCE [LARGE SCALE GENOMIC DNA]</scope>
</reference>
<name>A0A2H0UJ91_9BACT</name>